<evidence type="ECO:0000256" key="1">
    <source>
        <dbReference type="ARBA" id="ARBA00001946"/>
    </source>
</evidence>
<keyword evidence="3" id="KW-0444">Lipid biosynthesis</keyword>
<dbReference type="InterPro" id="IPR045540">
    <property type="entry name" value="YegS/DAGK_C"/>
</dbReference>
<accession>A0A521E341</accession>
<dbReference type="GO" id="GO:0005524">
    <property type="term" value="F:ATP binding"/>
    <property type="evidence" value="ECO:0007669"/>
    <property type="project" value="UniProtKB-KW"/>
</dbReference>
<evidence type="ECO:0000313" key="15">
    <source>
        <dbReference type="Proteomes" id="UP000315636"/>
    </source>
</evidence>
<evidence type="ECO:0000256" key="3">
    <source>
        <dbReference type="ARBA" id="ARBA00022516"/>
    </source>
</evidence>
<dbReference type="InterPro" id="IPR001206">
    <property type="entry name" value="Diacylglycerol_kinase_cat_dom"/>
</dbReference>
<keyword evidence="10" id="KW-0443">Lipid metabolism</keyword>
<gene>
    <name evidence="14" type="ORF">SAMN06264849_10794</name>
</gene>
<evidence type="ECO:0000256" key="6">
    <source>
        <dbReference type="ARBA" id="ARBA00022741"/>
    </source>
</evidence>
<evidence type="ECO:0000313" key="14">
    <source>
        <dbReference type="EMBL" id="SMO77520.1"/>
    </source>
</evidence>
<proteinExistence type="inferred from homology"/>
<evidence type="ECO:0000256" key="8">
    <source>
        <dbReference type="ARBA" id="ARBA00022840"/>
    </source>
</evidence>
<dbReference type="InterPro" id="IPR050187">
    <property type="entry name" value="Lipid_Phosphate_FormReg"/>
</dbReference>
<keyword evidence="8" id="KW-0067">ATP-binding</keyword>
<evidence type="ECO:0000256" key="7">
    <source>
        <dbReference type="ARBA" id="ARBA00022777"/>
    </source>
</evidence>
<dbReference type="Gene3D" id="3.40.50.10330">
    <property type="entry name" value="Probable inorganic polyphosphate/atp-NAD kinase, domain 1"/>
    <property type="match status" value="1"/>
</dbReference>
<keyword evidence="12" id="KW-1208">Phospholipid metabolism</keyword>
<keyword evidence="5" id="KW-0479">Metal-binding</keyword>
<evidence type="ECO:0000256" key="12">
    <source>
        <dbReference type="ARBA" id="ARBA00023264"/>
    </source>
</evidence>
<keyword evidence="15" id="KW-1185">Reference proteome</keyword>
<reference evidence="14 15" key="1">
    <citation type="submission" date="2017-05" db="EMBL/GenBank/DDBJ databases">
        <authorList>
            <person name="Varghese N."/>
            <person name="Submissions S."/>
        </authorList>
    </citation>
    <scope>NUCLEOTIDE SEQUENCE [LARGE SCALE GENOMIC DNA]</scope>
    <source>
        <strain evidence="14 15">DSM 45474</strain>
    </source>
</reference>
<dbReference type="Pfam" id="PF00781">
    <property type="entry name" value="DAGK_cat"/>
    <property type="match status" value="1"/>
</dbReference>
<dbReference type="Pfam" id="PF19279">
    <property type="entry name" value="YegS_C"/>
    <property type="match status" value="1"/>
</dbReference>
<dbReference type="AlphaFoldDB" id="A0A521E341"/>
<evidence type="ECO:0000256" key="2">
    <source>
        <dbReference type="ARBA" id="ARBA00005983"/>
    </source>
</evidence>
<dbReference type="Proteomes" id="UP000315636">
    <property type="component" value="Unassembled WGS sequence"/>
</dbReference>
<evidence type="ECO:0000259" key="13">
    <source>
        <dbReference type="PROSITE" id="PS50146"/>
    </source>
</evidence>
<dbReference type="OrthoDB" id="142078at2"/>
<evidence type="ECO:0000256" key="4">
    <source>
        <dbReference type="ARBA" id="ARBA00022679"/>
    </source>
</evidence>
<dbReference type="SMART" id="SM00046">
    <property type="entry name" value="DAGKc"/>
    <property type="match status" value="1"/>
</dbReference>
<dbReference type="SUPFAM" id="SSF111331">
    <property type="entry name" value="NAD kinase/diacylglycerol kinase-like"/>
    <property type="match status" value="1"/>
</dbReference>
<dbReference type="PANTHER" id="PTHR12358:SF106">
    <property type="entry name" value="LIPID KINASE YEGS"/>
    <property type="match status" value="1"/>
</dbReference>
<name>A0A521E341_9BACL</name>
<evidence type="ECO:0000256" key="10">
    <source>
        <dbReference type="ARBA" id="ARBA00023098"/>
    </source>
</evidence>
<organism evidence="14 15">
    <name type="scientific">Melghirimyces algeriensis</name>
    <dbReference type="NCBI Taxonomy" id="910412"/>
    <lineage>
        <taxon>Bacteria</taxon>
        <taxon>Bacillati</taxon>
        <taxon>Bacillota</taxon>
        <taxon>Bacilli</taxon>
        <taxon>Bacillales</taxon>
        <taxon>Thermoactinomycetaceae</taxon>
        <taxon>Melghirimyces</taxon>
    </lineage>
</organism>
<dbReference type="GO" id="GO:0004143">
    <property type="term" value="F:ATP-dependent diacylglycerol kinase activity"/>
    <property type="evidence" value="ECO:0007669"/>
    <property type="project" value="TreeGrafter"/>
</dbReference>
<dbReference type="NCBIfam" id="TIGR00147">
    <property type="entry name" value="YegS/Rv2252/BmrU family lipid kinase"/>
    <property type="match status" value="1"/>
</dbReference>
<evidence type="ECO:0000256" key="9">
    <source>
        <dbReference type="ARBA" id="ARBA00022842"/>
    </source>
</evidence>
<protein>
    <submittedName>
        <fullName evidence="14">Diacylglycerol kinase</fullName>
    </submittedName>
</protein>
<sequence>MRKRARIIYNRTAGREIFQRHLSRILDRLEHFGLETSCHSTRFPGDAVDAAEQAAKSGFDVVIAAGGDGTVHEVVNGLSPLKQRPPLGILPCGTSNDLARALSIPRDLLKACDIIGSRETSWIDVGNIADQYFVNAAAAGVVTEVSYEAPSRLKALLGQIAYYAKGMEKIGELLRPFRVHLQTSDRVVEEEILLLLMANSCSIGGFDKLLPQARMNDGLLDVLVVRKGGLSDLVHLVRAVLRGEHLEDEHILYFQTNKLLVTPEETMKLNLDGEWGGSLSGQVSMLGGHLEVFCPKPIGE</sequence>
<comment type="cofactor">
    <cofactor evidence="1">
        <name>Mg(2+)</name>
        <dbReference type="ChEBI" id="CHEBI:18420"/>
    </cofactor>
</comment>
<dbReference type="Gene3D" id="2.60.200.40">
    <property type="match status" value="1"/>
</dbReference>
<dbReference type="RefSeq" id="WP_142505899.1">
    <property type="nucleotide sequence ID" value="NZ_FXTI01000007.1"/>
</dbReference>
<dbReference type="PANTHER" id="PTHR12358">
    <property type="entry name" value="SPHINGOSINE KINASE"/>
    <property type="match status" value="1"/>
</dbReference>
<evidence type="ECO:0000256" key="11">
    <source>
        <dbReference type="ARBA" id="ARBA00023209"/>
    </source>
</evidence>
<keyword evidence="6" id="KW-0547">Nucleotide-binding</keyword>
<comment type="similarity">
    <text evidence="2">Belongs to the diacylglycerol/lipid kinase family.</text>
</comment>
<dbReference type="PROSITE" id="PS50146">
    <property type="entry name" value="DAGK"/>
    <property type="match status" value="1"/>
</dbReference>
<keyword evidence="11" id="KW-0594">Phospholipid biosynthesis</keyword>
<dbReference type="GO" id="GO:0046872">
    <property type="term" value="F:metal ion binding"/>
    <property type="evidence" value="ECO:0007669"/>
    <property type="project" value="UniProtKB-KW"/>
</dbReference>
<dbReference type="EMBL" id="FXTI01000007">
    <property type="protein sequence ID" value="SMO77520.1"/>
    <property type="molecule type" value="Genomic_DNA"/>
</dbReference>
<evidence type="ECO:0000256" key="5">
    <source>
        <dbReference type="ARBA" id="ARBA00022723"/>
    </source>
</evidence>
<keyword evidence="9" id="KW-0460">Magnesium</keyword>
<dbReference type="InterPro" id="IPR017438">
    <property type="entry name" value="ATP-NAD_kinase_N"/>
</dbReference>
<dbReference type="InterPro" id="IPR016064">
    <property type="entry name" value="NAD/diacylglycerol_kinase_sf"/>
</dbReference>
<dbReference type="InterPro" id="IPR005218">
    <property type="entry name" value="Diacylglycerol/lipid_kinase"/>
</dbReference>
<feature type="domain" description="DAGKc" evidence="13">
    <location>
        <begin position="1"/>
        <end position="132"/>
    </location>
</feature>
<keyword evidence="7 14" id="KW-0418">Kinase</keyword>
<dbReference type="GO" id="GO:0005886">
    <property type="term" value="C:plasma membrane"/>
    <property type="evidence" value="ECO:0007669"/>
    <property type="project" value="TreeGrafter"/>
</dbReference>
<dbReference type="GO" id="GO:0008654">
    <property type="term" value="P:phospholipid biosynthetic process"/>
    <property type="evidence" value="ECO:0007669"/>
    <property type="project" value="UniProtKB-KW"/>
</dbReference>
<keyword evidence="4" id="KW-0808">Transferase</keyword>